<evidence type="ECO:0000313" key="2">
    <source>
        <dbReference type="EMBL" id="BCJ91747.1"/>
    </source>
</evidence>
<dbReference type="KEGG" id="tso:IZ6_24820"/>
<gene>
    <name evidence="2" type="ORF">IZ6_24820</name>
</gene>
<organism evidence="2 3">
    <name type="scientific">Terrihabitans soli</name>
    <dbReference type="NCBI Taxonomy" id="708113"/>
    <lineage>
        <taxon>Bacteria</taxon>
        <taxon>Pseudomonadati</taxon>
        <taxon>Pseudomonadota</taxon>
        <taxon>Alphaproteobacteria</taxon>
        <taxon>Hyphomicrobiales</taxon>
        <taxon>Terrihabitans</taxon>
    </lineage>
</organism>
<dbReference type="Gene3D" id="1.10.287.1080">
    <property type="entry name" value="MazG-like"/>
    <property type="match status" value="1"/>
</dbReference>
<name>A0A6S6QV03_9HYPH</name>
<protein>
    <recommendedName>
        <fullName evidence="1">NTP pyrophosphohydrolase MazG-like domain-containing protein</fullName>
    </recommendedName>
</protein>
<evidence type="ECO:0000259" key="1">
    <source>
        <dbReference type="Pfam" id="PF03819"/>
    </source>
</evidence>
<evidence type="ECO:0000313" key="3">
    <source>
        <dbReference type="Proteomes" id="UP000515317"/>
    </source>
</evidence>
<sequence>MIMQNYIQEALRTAAGGTPHTDKVPAFVLLELLLARVDTNTDIDAAKKSLFYGKAPTLNMESIRSSGPYQDTENASYAPVDFNVLHGVVGIDTEAAELVELLATAIQTGEPIDSGRVVDESGDLLWYLAILFDAVGINFEEVMEKNIQKLRVRYPEKFSEHLALNRNEAQETAHFH</sequence>
<dbReference type="AlphaFoldDB" id="A0A6S6QV03"/>
<dbReference type="InterPro" id="IPR004518">
    <property type="entry name" value="MazG-like_dom"/>
</dbReference>
<reference evidence="2 3" key="1">
    <citation type="submission" date="2020-08" db="EMBL/GenBank/DDBJ databases">
        <title>Genome sequence of Rhizobiales bacterium strain IZ6.</title>
        <authorList>
            <person name="Nakai R."/>
            <person name="Naganuma T."/>
        </authorList>
    </citation>
    <scope>NUCLEOTIDE SEQUENCE [LARGE SCALE GENOMIC DNA]</scope>
    <source>
        <strain evidence="2 3">IZ6</strain>
    </source>
</reference>
<accession>A0A6S6QV03</accession>
<proteinExistence type="predicted"/>
<dbReference type="EMBL" id="AP023361">
    <property type="protein sequence ID" value="BCJ91747.1"/>
    <property type="molecule type" value="Genomic_DNA"/>
</dbReference>
<dbReference type="SUPFAM" id="SSF101386">
    <property type="entry name" value="all-alpha NTP pyrophosphatases"/>
    <property type="match status" value="1"/>
</dbReference>
<dbReference type="Proteomes" id="UP000515317">
    <property type="component" value="Chromosome"/>
</dbReference>
<feature type="domain" description="NTP pyrophosphohydrolase MazG-like" evidence="1">
    <location>
        <begin position="94"/>
        <end position="158"/>
    </location>
</feature>
<dbReference type="Pfam" id="PF03819">
    <property type="entry name" value="MazG"/>
    <property type="match status" value="1"/>
</dbReference>
<keyword evidence="3" id="KW-1185">Reference proteome</keyword>